<dbReference type="EMBL" id="JAZDQJ010000024">
    <property type="protein sequence ID" value="MEE1935377.1"/>
    <property type="molecule type" value="Genomic_DNA"/>
</dbReference>
<gene>
    <name evidence="1" type="ORF">V0R50_19275</name>
</gene>
<name>A0ABU7HUY0_9PSED</name>
<organism evidence="1 2">
    <name type="scientific">Pseudomonas ulcerans</name>
    <dbReference type="NCBI Taxonomy" id="3115852"/>
    <lineage>
        <taxon>Bacteria</taxon>
        <taxon>Pseudomonadati</taxon>
        <taxon>Pseudomonadota</taxon>
        <taxon>Gammaproteobacteria</taxon>
        <taxon>Pseudomonadales</taxon>
        <taxon>Pseudomonadaceae</taxon>
        <taxon>Pseudomonas</taxon>
    </lineage>
</organism>
<reference evidence="1 2" key="1">
    <citation type="submission" date="2024-01" db="EMBL/GenBank/DDBJ databases">
        <title>Unpublished Manusciprt.</title>
        <authorList>
            <person name="Duman M."/>
            <person name="Valdes E.G."/>
            <person name="Ajmi N."/>
            <person name="Altun S."/>
            <person name="Saticioglu I.B."/>
        </authorList>
    </citation>
    <scope>NUCLEOTIDE SEQUENCE [LARGE SCALE GENOMIC DNA]</scope>
    <source>
        <strain evidence="1 2">148P</strain>
    </source>
</reference>
<keyword evidence="2" id="KW-1185">Reference proteome</keyword>
<accession>A0ABU7HUY0</accession>
<sequence length="102" mass="11972">MDGARRGVLLEHEGRPAGEKKHFQSRFGIRRFWFGWLSVRFDGGPVYFDMVESLQQAIADFGYLVRRGERLSSEEWLHRINTLDLRITPAQLTAIETLMRNY</sequence>
<dbReference type="Proteomes" id="UP001335100">
    <property type="component" value="Unassembled WGS sequence"/>
</dbReference>
<proteinExistence type="predicted"/>
<evidence type="ECO:0000313" key="1">
    <source>
        <dbReference type="EMBL" id="MEE1935377.1"/>
    </source>
</evidence>
<protein>
    <submittedName>
        <fullName evidence="1">Uncharacterized protein</fullName>
    </submittedName>
</protein>
<evidence type="ECO:0000313" key="2">
    <source>
        <dbReference type="Proteomes" id="UP001335100"/>
    </source>
</evidence>
<comment type="caution">
    <text evidence="1">The sequence shown here is derived from an EMBL/GenBank/DDBJ whole genome shotgun (WGS) entry which is preliminary data.</text>
</comment>